<reference evidence="1" key="1">
    <citation type="submission" date="2021-03" db="EMBL/GenBank/DDBJ databases">
        <authorList>
            <person name="So Y."/>
        </authorList>
    </citation>
    <scope>NUCLEOTIDE SEQUENCE</scope>
    <source>
        <strain evidence="1">SG15</strain>
    </source>
</reference>
<gene>
    <name evidence="1" type="ORF">J5Y10_14550</name>
</gene>
<comment type="caution">
    <text evidence="1">The sequence shown here is derived from an EMBL/GenBank/DDBJ whole genome shotgun (WGS) entry which is preliminary data.</text>
</comment>
<dbReference type="AlphaFoldDB" id="A0A940N4E2"/>
<keyword evidence="2" id="KW-1185">Reference proteome</keyword>
<dbReference type="Proteomes" id="UP000677537">
    <property type="component" value="Unassembled WGS sequence"/>
</dbReference>
<proteinExistence type="predicted"/>
<evidence type="ECO:0000313" key="1">
    <source>
        <dbReference type="EMBL" id="MBP0494002.1"/>
    </source>
</evidence>
<organism evidence="1 2">
    <name type="scientific">Roseomonas indoligenes</name>
    <dbReference type="NCBI Taxonomy" id="2820811"/>
    <lineage>
        <taxon>Bacteria</taxon>
        <taxon>Pseudomonadati</taxon>
        <taxon>Pseudomonadota</taxon>
        <taxon>Alphaproteobacteria</taxon>
        <taxon>Acetobacterales</taxon>
        <taxon>Roseomonadaceae</taxon>
        <taxon>Roseomonas</taxon>
    </lineage>
</organism>
<dbReference type="RefSeq" id="WP_209374750.1">
    <property type="nucleotide sequence ID" value="NZ_JAGIZA010000008.1"/>
</dbReference>
<accession>A0A940N4E2</accession>
<evidence type="ECO:0000313" key="2">
    <source>
        <dbReference type="Proteomes" id="UP000677537"/>
    </source>
</evidence>
<dbReference type="EMBL" id="JAGIZA010000008">
    <property type="protein sequence ID" value="MBP0494002.1"/>
    <property type="molecule type" value="Genomic_DNA"/>
</dbReference>
<name>A0A940N4E2_9PROT</name>
<sequence>MKAALEVAGVEFIDADGGGPGVCLASVAGARLDNFQGGVTTTGSNHPIDENGT</sequence>
<protein>
    <submittedName>
        <fullName evidence="1">Uncharacterized protein</fullName>
    </submittedName>
</protein>